<dbReference type="OrthoDB" id="4119926at2759"/>
<organism evidence="18 19">
    <name type="scientific">Exophiala xenobiotica</name>
    <dbReference type="NCBI Taxonomy" id="348802"/>
    <lineage>
        <taxon>Eukaryota</taxon>
        <taxon>Fungi</taxon>
        <taxon>Dikarya</taxon>
        <taxon>Ascomycota</taxon>
        <taxon>Pezizomycotina</taxon>
        <taxon>Eurotiomycetes</taxon>
        <taxon>Chaetothyriomycetidae</taxon>
        <taxon>Chaetothyriales</taxon>
        <taxon>Herpotrichiellaceae</taxon>
        <taxon>Exophiala</taxon>
    </lineage>
</organism>
<dbReference type="InterPro" id="IPR051175">
    <property type="entry name" value="CLK_kinases"/>
</dbReference>
<dbReference type="HOGENOM" id="CLU_000288_81_1_1"/>
<dbReference type="GO" id="GO:0005524">
    <property type="term" value="F:ATP binding"/>
    <property type="evidence" value="ECO:0007669"/>
    <property type="project" value="UniProtKB-KW"/>
</dbReference>
<evidence type="ECO:0000313" key="19">
    <source>
        <dbReference type="Proteomes" id="UP000054342"/>
    </source>
</evidence>
<dbReference type="SUPFAM" id="SSF56112">
    <property type="entry name" value="Protein kinase-like (PK-like)"/>
    <property type="match status" value="1"/>
</dbReference>
<dbReference type="EC" id="2.7.11.1" evidence="4"/>
<evidence type="ECO:0000256" key="8">
    <source>
        <dbReference type="ARBA" id="ARBA00022679"/>
    </source>
</evidence>
<dbReference type="InterPro" id="IPR011009">
    <property type="entry name" value="Kinase-like_dom_sf"/>
</dbReference>
<proteinExistence type="predicted"/>
<comment type="subcellular location">
    <subcellularLocation>
        <location evidence="2">Chromosome</location>
        <location evidence="2">Telomere</location>
    </subcellularLocation>
</comment>
<comment type="catalytic activity">
    <reaction evidence="15">
        <text>L-threonyl-[protein] + ATP = O-phospho-L-threonyl-[protein] + ADP + H(+)</text>
        <dbReference type="Rhea" id="RHEA:46608"/>
        <dbReference type="Rhea" id="RHEA-COMP:11060"/>
        <dbReference type="Rhea" id="RHEA-COMP:11605"/>
        <dbReference type="ChEBI" id="CHEBI:15378"/>
        <dbReference type="ChEBI" id="CHEBI:30013"/>
        <dbReference type="ChEBI" id="CHEBI:30616"/>
        <dbReference type="ChEBI" id="CHEBI:61977"/>
        <dbReference type="ChEBI" id="CHEBI:456216"/>
        <dbReference type="EC" id="2.7.11.1"/>
    </reaction>
</comment>
<dbReference type="STRING" id="348802.A0A0D2C239"/>
<dbReference type="GO" id="GO:0005634">
    <property type="term" value="C:nucleus"/>
    <property type="evidence" value="ECO:0007669"/>
    <property type="project" value="TreeGrafter"/>
</dbReference>
<dbReference type="PANTHER" id="PTHR45646:SF11">
    <property type="entry name" value="SERINE_THREONINE-PROTEIN KINASE DOA"/>
    <property type="match status" value="1"/>
</dbReference>
<dbReference type="PROSITE" id="PS00109">
    <property type="entry name" value="PROTEIN_KINASE_TYR"/>
    <property type="match status" value="1"/>
</dbReference>
<reference evidence="18 19" key="1">
    <citation type="submission" date="2015-01" db="EMBL/GenBank/DDBJ databases">
        <title>The Genome Sequence of Exophiala xenobiotica CBS118157.</title>
        <authorList>
            <consortium name="The Broad Institute Genomics Platform"/>
            <person name="Cuomo C."/>
            <person name="de Hoog S."/>
            <person name="Gorbushina A."/>
            <person name="Stielow B."/>
            <person name="Teixiera M."/>
            <person name="Abouelleil A."/>
            <person name="Chapman S.B."/>
            <person name="Priest M."/>
            <person name="Young S.K."/>
            <person name="Wortman J."/>
            <person name="Nusbaum C."/>
            <person name="Birren B."/>
        </authorList>
    </citation>
    <scope>NUCLEOTIDE SEQUENCE [LARGE SCALE GENOMIC DNA]</scope>
    <source>
        <strain evidence="18 19">CBS 118157</strain>
    </source>
</reference>
<evidence type="ECO:0000256" key="1">
    <source>
        <dbReference type="ARBA" id="ARBA00003747"/>
    </source>
</evidence>
<evidence type="ECO:0000313" key="18">
    <source>
        <dbReference type="EMBL" id="KIW58861.1"/>
    </source>
</evidence>
<dbReference type="GO" id="GO:0043484">
    <property type="term" value="P:regulation of RNA splicing"/>
    <property type="evidence" value="ECO:0007669"/>
    <property type="project" value="TreeGrafter"/>
</dbReference>
<evidence type="ECO:0000256" key="10">
    <source>
        <dbReference type="ARBA" id="ARBA00022777"/>
    </source>
</evidence>
<evidence type="ECO:0000256" key="6">
    <source>
        <dbReference type="ARBA" id="ARBA00019973"/>
    </source>
</evidence>
<feature type="domain" description="Protein kinase" evidence="17">
    <location>
        <begin position="48"/>
        <end position="390"/>
    </location>
</feature>
<protein>
    <recommendedName>
        <fullName evidence="6">EKC/KEOPS complex subunit BUD32</fullName>
        <ecNumber evidence="4">2.7.11.1</ecNumber>
    </recommendedName>
    <alternativeName>
        <fullName evidence="13 14">Atypical Serine/threonine protein kinase BUD32</fullName>
    </alternativeName>
    <alternativeName>
        <fullName evidence="5">EKC/KEOPS complex subunit bud32</fullName>
    </alternativeName>
</protein>
<evidence type="ECO:0000256" key="12">
    <source>
        <dbReference type="ARBA" id="ARBA00022895"/>
    </source>
</evidence>
<keyword evidence="8" id="KW-0808">Transferase</keyword>
<evidence type="ECO:0000256" key="4">
    <source>
        <dbReference type="ARBA" id="ARBA00012513"/>
    </source>
</evidence>
<evidence type="ECO:0000256" key="15">
    <source>
        <dbReference type="ARBA" id="ARBA00047899"/>
    </source>
</evidence>
<comment type="function">
    <text evidence="1">Component of the EKC/KEOPS complex that is required for the formation of a threonylcarbamoyl group on adenosine at position 37 (t(6)A37) in tRNAs that read codons beginning with adenine. The complex is probably involved in the transfer of the threonylcarbamoyl moiety of threonylcarbamoyl-AMP (TC-AMP) to the N6 group of A37. BUD32 has ATPase activity in the context of the EKC/KEOPS complex and likely plays a supporting role to the catalytic subunit KAE1. The EKC/KEOPS complex also promotes both telomere uncapping and telomere elongation. The complex is required for efficient recruitment of transcriptional coactivators.</text>
</comment>
<dbReference type="Gene3D" id="3.30.200.20">
    <property type="entry name" value="Phosphorylase Kinase, domain 1"/>
    <property type="match status" value="1"/>
</dbReference>
<name>A0A0D2C239_9EURO</name>
<dbReference type="InterPro" id="IPR000719">
    <property type="entry name" value="Prot_kinase_dom"/>
</dbReference>
<dbReference type="RefSeq" id="XP_013319445.1">
    <property type="nucleotide sequence ID" value="XM_013463991.1"/>
</dbReference>
<evidence type="ECO:0000256" key="3">
    <source>
        <dbReference type="ARBA" id="ARBA00011534"/>
    </source>
</evidence>
<sequence length="402" mass="45254">MSIQPRTFPSDGFAALPKHEKFEEERLVGYKAEKFYPVRLGDVFESRYQVVAKLGFGTASTVWLCRDLHENALVTLKVCIVGEDDTQELAISHHIKSINADHPGKERPRVSLDDFRIRGPYGFHQCLVFETLGVTLTNLRDLFENRALEKTLLQKVLFMIVTGLDFLHQVGVVHTDLSPNNILVGADAIATSKVEQAELASPSPRKVLADRIIYLSYTMPTTYNPPFITDLGAARLGDPGQKYSGGVMPGVFRAPEIIAGIEWDSKIDIWSIGVMIWSLFESGNLFYAVKDGHLNDELHFAEMVSLMGPPPKQFLHRSDRCRQCWDSEASLTIKGNWIAATPIPDQTLESRETRLEGKDKELLLALAHKIFRWLPEERPSAQDLYEDEFLTQFVPKDQPGAS</sequence>
<keyword evidence="9" id="KW-0547">Nucleotide-binding</keyword>
<dbReference type="AlphaFoldDB" id="A0A0D2C239"/>
<comment type="catalytic activity">
    <reaction evidence="16">
        <text>L-seryl-[protein] + ATP = O-phospho-L-seryl-[protein] + ADP + H(+)</text>
        <dbReference type="Rhea" id="RHEA:17989"/>
        <dbReference type="Rhea" id="RHEA-COMP:9863"/>
        <dbReference type="Rhea" id="RHEA-COMP:11604"/>
        <dbReference type="ChEBI" id="CHEBI:15378"/>
        <dbReference type="ChEBI" id="CHEBI:29999"/>
        <dbReference type="ChEBI" id="CHEBI:30616"/>
        <dbReference type="ChEBI" id="CHEBI:83421"/>
        <dbReference type="ChEBI" id="CHEBI:456216"/>
        <dbReference type="EC" id="2.7.11.1"/>
    </reaction>
</comment>
<evidence type="ECO:0000256" key="9">
    <source>
        <dbReference type="ARBA" id="ARBA00022741"/>
    </source>
</evidence>
<gene>
    <name evidence="18" type="ORF">PV05_03354</name>
</gene>
<evidence type="ECO:0000259" key="17">
    <source>
        <dbReference type="PROSITE" id="PS50011"/>
    </source>
</evidence>
<evidence type="ECO:0000256" key="2">
    <source>
        <dbReference type="ARBA" id="ARBA00004574"/>
    </source>
</evidence>
<dbReference type="PANTHER" id="PTHR45646">
    <property type="entry name" value="SERINE/THREONINE-PROTEIN KINASE DOA-RELATED"/>
    <property type="match status" value="1"/>
</dbReference>
<evidence type="ECO:0000256" key="14">
    <source>
        <dbReference type="ARBA" id="ARBA00033194"/>
    </source>
</evidence>
<keyword evidence="12" id="KW-0158">Chromosome</keyword>
<keyword evidence="11" id="KW-0067">ATP-binding</keyword>
<dbReference type="GeneID" id="25325262"/>
<keyword evidence="7" id="KW-0723">Serine/threonine-protein kinase</keyword>
<dbReference type="EMBL" id="KN847318">
    <property type="protein sequence ID" value="KIW58861.1"/>
    <property type="molecule type" value="Genomic_DNA"/>
</dbReference>
<evidence type="ECO:0000256" key="11">
    <source>
        <dbReference type="ARBA" id="ARBA00022840"/>
    </source>
</evidence>
<dbReference type="SMART" id="SM00220">
    <property type="entry name" value="S_TKc"/>
    <property type="match status" value="1"/>
</dbReference>
<keyword evidence="10" id="KW-0418">Kinase</keyword>
<dbReference type="Gene3D" id="1.10.510.10">
    <property type="entry name" value="Transferase(Phosphotransferase) domain 1"/>
    <property type="match status" value="1"/>
</dbReference>
<dbReference type="GO" id="GO:0000781">
    <property type="term" value="C:chromosome, telomeric region"/>
    <property type="evidence" value="ECO:0007669"/>
    <property type="project" value="UniProtKB-SubCell"/>
</dbReference>
<accession>A0A0D2C239</accession>
<keyword evidence="12" id="KW-0779">Telomere</keyword>
<evidence type="ECO:0000256" key="16">
    <source>
        <dbReference type="ARBA" id="ARBA00048679"/>
    </source>
</evidence>
<keyword evidence="19" id="KW-1185">Reference proteome</keyword>
<dbReference type="GO" id="GO:0004674">
    <property type="term" value="F:protein serine/threonine kinase activity"/>
    <property type="evidence" value="ECO:0007669"/>
    <property type="project" value="UniProtKB-KW"/>
</dbReference>
<evidence type="ECO:0000256" key="5">
    <source>
        <dbReference type="ARBA" id="ARBA00013948"/>
    </source>
</evidence>
<dbReference type="InterPro" id="IPR008266">
    <property type="entry name" value="Tyr_kinase_AS"/>
</dbReference>
<dbReference type="PROSITE" id="PS50011">
    <property type="entry name" value="PROTEIN_KINASE_DOM"/>
    <property type="match status" value="1"/>
</dbReference>
<comment type="subunit">
    <text evidence="3">Component of the EKC/KEOPS complex composed of at least BUD32, CGI121, GON7, KAE1 and PCC1; the whole complex dimerizes.</text>
</comment>
<evidence type="ECO:0000256" key="13">
    <source>
        <dbReference type="ARBA" id="ARBA00030980"/>
    </source>
</evidence>
<dbReference type="Proteomes" id="UP000054342">
    <property type="component" value="Unassembled WGS sequence"/>
</dbReference>
<evidence type="ECO:0000256" key="7">
    <source>
        <dbReference type="ARBA" id="ARBA00022527"/>
    </source>
</evidence>
<dbReference type="Pfam" id="PF00069">
    <property type="entry name" value="Pkinase"/>
    <property type="match status" value="1"/>
</dbReference>